<proteinExistence type="inferred from homology"/>
<comment type="similarity">
    <text evidence="4">In the C-terminal section; belongs to the pectinesterase family.</text>
</comment>
<dbReference type="Pfam" id="PF04043">
    <property type="entry name" value="PMEI"/>
    <property type="match status" value="1"/>
</dbReference>
<evidence type="ECO:0000256" key="4">
    <source>
        <dbReference type="ARBA" id="ARBA00007786"/>
    </source>
</evidence>
<gene>
    <name evidence="9" type="ORF">DCAF_LOCUS15699</name>
</gene>
<evidence type="ECO:0000256" key="6">
    <source>
        <dbReference type="ARBA" id="ARBA00022801"/>
    </source>
</evidence>
<dbReference type="GO" id="GO:0030599">
    <property type="term" value="F:pectinesterase activity"/>
    <property type="evidence" value="ECO:0007669"/>
    <property type="project" value="InterPro"/>
</dbReference>
<protein>
    <recommendedName>
        <fullName evidence="8">Pectinesterase inhibitor domain-containing protein</fullName>
    </recommendedName>
</protein>
<comment type="similarity">
    <text evidence="3">In the N-terminal section; belongs to the PMEI family.</text>
</comment>
<dbReference type="Proteomes" id="UP001314170">
    <property type="component" value="Unassembled WGS sequence"/>
</dbReference>
<keyword evidence="10" id="KW-1185">Reference proteome</keyword>
<comment type="pathway">
    <text evidence="2">Glycan metabolism; pectin degradation; 2-dehydro-3-deoxy-D-gluconate from pectin: step 1/5.</text>
</comment>
<dbReference type="Pfam" id="PF01095">
    <property type="entry name" value="Pectinesterase"/>
    <property type="match status" value="1"/>
</dbReference>
<evidence type="ECO:0000313" key="9">
    <source>
        <dbReference type="EMBL" id="CAK7340614.1"/>
    </source>
</evidence>
<dbReference type="AlphaFoldDB" id="A0AAV1RZ68"/>
<dbReference type="CDD" id="cd15798">
    <property type="entry name" value="PMEI-like_3"/>
    <property type="match status" value="1"/>
</dbReference>
<dbReference type="InterPro" id="IPR000070">
    <property type="entry name" value="Pectinesterase_cat"/>
</dbReference>
<organism evidence="9 10">
    <name type="scientific">Dovyalis caffra</name>
    <dbReference type="NCBI Taxonomy" id="77055"/>
    <lineage>
        <taxon>Eukaryota</taxon>
        <taxon>Viridiplantae</taxon>
        <taxon>Streptophyta</taxon>
        <taxon>Embryophyta</taxon>
        <taxon>Tracheophyta</taxon>
        <taxon>Spermatophyta</taxon>
        <taxon>Magnoliopsida</taxon>
        <taxon>eudicotyledons</taxon>
        <taxon>Gunneridae</taxon>
        <taxon>Pentapetalae</taxon>
        <taxon>rosids</taxon>
        <taxon>fabids</taxon>
        <taxon>Malpighiales</taxon>
        <taxon>Salicaceae</taxon>
        <taxon>Flacourtieae</taxon>
        <taxon>Dovyalis</taxon>
    </lineage>
</organism>
<comment type="caution">
    <text evidence="9">The sequence shown here is derived from an EMBL/GenBank/DDBJ whole genome shotgun (WGS) entry which is preliminary data.</text>
</comment>
<comment type="subcellular location">
    <subcellularLocation>
        <location evidence="1">Secreted</location>
        <location evidence="1">Cell wall</location>
    </subcellularLocation>
</comment>
<dbReference type="GO" id="GO:0004857">
    <property type="term" value="F:enzyme inhibitor activity"/>
    <property type="evidence" value="ECO:0007669"/>
    <property type="project" value="InterPro"/>
</dbReference>
<feature type="domain" description="Pectinesterase inhibitor" evidence="8">
    <location>
        <begin position="57"/>
        <end position="209"/>
    </location>
</feature>
<dbReference type="InterPro" id="IPR011050">
    <property type="entry name" value="Pectin_lyase_fold/virulence"/>
</dbReference>
<dbReference type="Gene3D" id="1.20.140.40">
    <property type="entry name" value="Invertase/pectin methylesterase inhibitor family protein"/>
    <property type="match status" value="1"/>
</dbReference>
<accession>A0AAV1RZ68</accession>
<dbReference type="FunFam" id="1.20.140.40:FF:000001">
    <property type="entry name" value="Pectinesterase"/>
    <property type="match status" value="1"/>
</dbReference>
<dbReference type="NCBIfam" id="TIGR01614">
    <property type="entry name" value="PME_inhib"/>
    <property type="match status" value="1"/>
</dbReference>
<keyword evidence="6" id="KW-0378">Hydrolase</keyword>
<evidence type="ECO:0000256" key="1">
    <source>
        <dbReference type="ARBA" id="ARBA00004191"/>
    </source>
</evidence>
<dbReference type="PANTHER" id="PTHR31707">
    <property type="entry name" value="PECTINESTERASE"/>
    <property type="match status" value="1"/>
</dbReference>
<dbReference type="SUPFAM" id="SSF51126">
    <property type="entry name" value="Pectin lyase-like"/>
    <property type="match status" value="1"/>
</dbReference>
<evidence type="ECO:0000256" key="7">
    <source>
        <dbReference type="ARBA" id="ARBA00023085"/>
    </source>
</evidence>
<dbReference type="InterPro" id="IPR006501">
    <property type="entry name" value="Pectinesterase_inhib_dom"/>
</dbReference>
<keyword evidence="5" id="KW-0964">Secreted</keyword>
<dbReference type="InterPro" id="IPR035513">
    <property type="entry name" value="Invertase/methylesterase_inhib"/>
</dbReference>
<dbReference type="GO" id="GO:0042545">
    <property type="term" value="P:cell wall modification"/>
    <property type="evidence" value="ECO:0007669"/>
    <property type="project" value="InterPro"/>
</dbReference>
<dbReference type="InterPro" id="IPR012334">
    <property type="entry name" value="Pectin_lyas_fold"/>
</dbReference>
<reference evidence="9 10" key="1">
    <citation type="submission" date="2024-01" db="EMBL/GenBank/DDBJ databases">
        <authorList>
            <person name="Waweru B."/>
        </authorList>
    </citation>
    <scope>NUCLEOTIDE SEQUENCE [LARGE SCALE GENOMIC DNA]</scope>
</reference>
<keyword evidence="5" id="KW-0134">Cell wall</keyword>
<evidence type="ECO:0000259" key="8">
    <source>
        <dbReference type="SMART" id="SM00856"/>
    </source>
</evidence>
<evidence type="ECO:0000256" key="2">
    <source>
        <dbReference type="ARBA" id="ARBA00005184"/>
    </source>
</evidence>
<evidence type="ECO:0000256" key="3">
    <source>
        <dbReference type="ARBA" id="ARBA00006027"/>
    </source>
</evidence>
<dbReference type="EMBL" id="CAWUPB010001160">
    <property type="protein sequence ID" value="CAK7340614.1"/>
    <property type="molecule type" value="Genomic_DNA"/>
</dbReference>
<evidence type="ECO:0000313" key="10">
    <source>
        <dbReference type="Proteomes" id="UP001314170"/>
    </source>
</evidence>
<dbReference type="Gene3D" id="2.160.20.10">
    <property type="entry name" value="Single-stranded right-handed beta-helix, Pectin lyase-like"/>
    <property type="match status" value="1"/>
</dbReference>
<dbReference type="SUPFAM" id="SSF101148">
    <property type="entry name" value="Plant invertase/pectin methylesterase inhibitor"/>
    <property type="match status" value="1"/>
</dbReference>
<name>A0AAV1RZ68_9ROSI</name>
<keyword evidence="7" id="KW-0063">Aspartyl esterase</keyword>
<dbReference type="SMART" id="SM00856">
    <property type="entry name" value="PMEI"/>
    <property type="match status" value="1"/>
</dbReference>
<evidence type="ECO:0000256" key="5">
    <source>
        <dbReference type="ARBA" id="ARBA00022512"/>
    </source>
</evidence>
<sequence>MSYGDDSKKKRRLAVIGVSSLLLVAMVVAVTVGVGLNNDSNENVNDSSHKSTSQVSPTVKAVKAICQPTDYRKTCEENLQKAAGNTTDPKELIKIAFKVAEKHINEASKKSKLLEELSKDPRTRGALQSCKELMSMSVGELRQSLNKVTDFDLSELEKLMEDVKTWLSASITYQETCLDGFENTTTNAGKEMKKGLKVSMELSANLLGIVSGLSSAIPSMEAFSRRRLLQDDLPVLGHGDQFPTWADFGTRRLLAAHVSKIRADIVVAKDGSGDFSTIREALPHIPHKNTKPFVLYIKEGIYHEYIEFNRSMTNLVVIGDGKEKTRITGNRNFVDGINTYHTPTVGK</sequence>